<dbReference type="InterPro" id="IPR032344">
    <property type="entry name" value="DUF4862"/>
</dbReference>
<accession>A0A7G6YBI9</accession>
<organism evidence="1 2">
    <name type="scientific">Leifsonia shinshuensis</name>
    <dbReference type="NCBI Taxonomy" id="150026"/>
    <lineage>
        <taxon>Bacteria</taxon>
        <taxon>Bacillati</taxon>
        <taxon>Actinomycetota</taxon>
        <taxon>Actinomycetes</taxon>
        <taxon>Micrococcales</taxon>
        <taxon>Microbacteriaceae</taxon>
        <taxon>Leifsonia</taxon>
    </lineage>
</organism>
<sequence length="317" mass="33115">MRTVVSAYAASPAHTRWDPAFEERFLAELVAMDGVGALELPWLGRLHPYDDDWLVSRLPATELVVTALPWTMTRSKESPGYGLASTEADGRAAAMADLDRMRHDLARLPAIPSVVLLHTAPSGGPGSADALRESLASIASWDWCGSTLAIEHCDAVVPGRPFEKGFLSLPDELAALEGITEAGLWLNWGRSLIELRDAAAVTAQVAATAASGRLLGLTLSGAASADGPYGPAWADAHLPFAESDPRSGSLLTRSAARSALRAAGDMPWRGLKVSRRPGDESVAEVLATVEANLAILREAEGTPVAALGAALVGGADG</sequence>
<reference evidence="2" key="1">
    <citation type="submission" date="2019-09" db="EMBL/GenBank/DDBJ databases">
        <title>Antimicrobial potential of Antarctic Bacteria.</title>
        <authorList>
            <person name="Benaud N."/>
            <person name="Edwards R.J."/>
            <person name="Ferrari B.C."/>
        </authorList>
    </citation>
    <scope>NUCLEOTIDE SEQUENCE [LARGE SCALE GENOMIC DNA]</scope>
    <source>
        <strain evidence="2">INR9</strain>
    </source>
</reference>
<evidence type="ECO:0000313" key="2">
    <source>
        <dbReference type="Proteomes" id="UP000515511"/>
    </source>
</evidence>
<dbReference type="AlphaFoldDB" id="A0A7G6YBI9"/>
<dbReference type="Pfam" id="PF16154">
    <property type="entry name" value="DUF4862"/>
    <property type="match status" value="1"/>
</dbReference>
<dbReference type="Proteomes" id="UP000515511">
    <property type="component" value="Chromosome"/>
</dbReference>
<gene>
    <name evidence="1" type="ORF">F1C12_12450</name>
</gene>
<name>A0A7G6YBI9_9MICO</name>
<proteinExistence type="predicted"/>
<dbReference type="RefSeq" id="WP_185275321.1">
    <property type="nucleotide sequence ID" value="NZ_CP043641.1"/>
</dbReference>
<protein>
    <submittedName>
        <fullName evidence="1">DUF4862 family protein</fullName>
    </submittedName>
</protein>
<evidence type="ECO:0000313" key="1">
    <source>
        <dbReference type="EMBL" id="QNE35854.1"/>
    </source>
</evidence>
<dbReference type="EMBL" id="CP043641">
    <property type="protein sequence ID" value="QNE35854.1"/>
    <property type="molecule type" value="Genomic_DNA"/>
</dbReference>
<dbReference type="KEGG" id="lse:F1C12_12450"/>